<dbReference type="InterPro" id="IPR016181">
    <property type="entry name" value="Acyl_CoA_acyltransferase"/>
</dbReference>
<proteinExistence type="predicted"/>
<dbReference type="SUPFAM" id="SSF55729">
    <property type="entry name" value="Acyl-CoA N-acyltransferases (Nat)"/>
    <property type="match status" value="1"/>
</dbReference>
<dbReference type="InterPro" id="IPR000182">
    <property type="entry name" value="GNAT_dom"/>
</dbReference>
<dbReference type="PATRIC" id="fig|1217699.3.peg.2051"/>
<dbReference type="Gene3D" id="3.40.630.30">
    <property type="match status" value="1"/>
</dbReference>
<dbReference type="RefSeq" id="WP_016163795.1">
    <property type="nucleotide sequence ID" value="NZ_JAUMJH010000054.1"/>
</dbReference>
<dbReference type="OrthoDB" id="6711752at2"/>
<gene>
    <name evidence="2" type="ORF">F896_02113</name>
    <name evidence="3" type="ORF">Q3V53_16945</name>
</gene>
<protein>
    <submittedName>
        <fullName evidence="3">GNAT family N-acetyltransferase</fullName>
        <ecNumber evidence="3">2.3.1.-</ecNumber>
    </submittedName>
</protein>
<name>R9B0E2_9GAMM</name>
<organism evidence="2 4">
    <name type="scientific">Acinetobacter genomosp. 15BJ</name>
    <dbReference type="NCBI Taxonomy" id="106651"/>
    <lineage>
        <taxon>Bacteria</taxon>
        <taxon>Pseudomonadati</taxon>
        <taxon>Pseudomonadota</taxon>
        <taxon>Gammaproteobacteria</taxon>
        <taxon>Moraxellales</taxon>
        <taxon>Moraxellaceae</taxon>
        <taxon>Acinetobacter</taxon>
    </lineage>
</organism>
<evidence type="ECO:0000313" key="2">
    <source>
        <dbReference type="EMBL" id="EOR07740.1"/>
    </source>
</evidence>
<accession>R9B0E2</accession>
<reference evidence="2 4" key="1">
    <citation type="submission" date="2013-03" db="EMBL/GenBank/DDBJ databases">
        <title>The Genome Sequence of Acinetobacter sp. CIP 110321.</title>
        <authorList>
            <consortium name="The Broad Institute Genome Sequencing Platform"/>
            <consortium name="The Broad Institute Genome Sequencing Center for Infectious Disease"/>
            <person name="Cerqueira G."/>
            <person name="Feldgarden M."/>
            <person name="Courvalin P."/>
            <person name="Perichon B."/>
            <person name="Grillot-Courvalin C."/>
            <person name="Clermont D."/>
            <person name="Rocha E."/>
            <person name="Yoon E.-J."/>
            <person name="Nemec A."/>
            <person name="Walker B."/>
            <person name="Young S.K."/>
            <person name="Zeng Q."/>
            <person name="Gargeya S."/>
            <person name="Fitzgerald M."/>
            <person name="Haas B."/>
            <person name="Abouelleil A."/>
            <person name="Alvarado L."/>
            <person name="Arachchi H.M."/>
            <person name="Berlin A.M."/>
            <person name="Chapman S.B."/>
            <person name="Dewar J."/>
            <person name="Goldberg J."/>
            <person name="Griggs A."/>
            <person name="Gujja S."/>
            <person name="Hansen M."/>
            <person name="Howarth C."/>
            <person name="Imamovic A."/>
            <person name="Larimer J."/>
            <person name="McCowan C."/>
            <person name="Murphy C."/>
            <person name="Neiman D."/>
            <person name="Pearson M."/>
            <person name="Priest M."/>
            <person name="Roberts A."/>
            <person name="Saif S."/>
            <person name="Shea T."/>
            <person name="Sisk P."/>
            <person name="Sykes S."/>
            <person name="Wortman J."/>
            <person name="Nusbaum C."/>
            <person name="Birren B."/>
        </authorList>
    </citation>
    <scope>NUCLEOTIDE SEQUENCE [LARGE SCALE GENOMIC DNA]</scope>
    <source>
        <strain evidence="2 4">CIP 110321</strain>
    </source>
</reference>
<keyword evidence="3" id="KW-0808">Transferase</keyword>
<evidence type="ECO:0000259" key="1">
    <source>
        <dbReference type="PROSITE" id="PS51186"/>
    </source>
</evidence>
<keyword evidence="3" id="KW-0012">Acyltransferase</keyword>
<dbReference type="HOGENOM" id="CLU_078717_1_0_6"/>
<dbReference type="AlphaFoldDB" id="R9B0E2"/>
<dbReference type="EC" id="2.3.1.-" evidence="3"/>
<dbReference type="Pfam" id="PF00583">
    <property type="entry name" value="Acetyltransf_1"/>
    <property type="match status" value="1"/>
</dbReference>
<feature type="domain" description="N-acetyltransferase" evidence="1">
    <location>
        <begin position="10"/>
        <end position="210"/>
    </location>
</feature>
<dbReference type="PROSITE" id="PS51186">
    <property type="entry name" value="GNAT"/>
    <property type="match status" value="1"/>
</dbReference>
<evidence type="ECO:0000313" key="5">
    <source>
        <dbReference type="Proteomes" id="UP001168902"/>
    </source>
</evidence>
<evidence type="ECO:0000313" key="3">
    <source>
        <dbReference type="EMBL" id="MDO3658851.1"/>
    </source>
</evidence>
<dbReference type="EMBL" id="JAUMJH010000054">
    <property type="protein sequence ID" value="MDO3658851.1"/>
    <property type="molecule type" value="Genomic_DNA"/>
</dbReference>
<sequence>MSSNVSLKYEAAEELSENDLDKINQMIVFTWDYHSWVPKKNVKPMAEFFLGEVIINSSRIFVVRNEDEIVGVIAASIIDNIRQKATAKIRKYTALKALISDKRDEVFACYLDTLILNETLLLRSGKNFNASLNLFIIDEQYQGMGIGNKLYSMFTDYLIEMKVKEFFLYTDDSSNFQFYERKGLNRIEEEKFLWRDSNQGSEIYYLYEGKVK</sequence>
<comment type="caution">
    <text evidence="2">The sequence shown here is derived from an EMBL/GenBank/DDBJ whole genome shotgun (WGS) entry which is preliminary data.</text>
</comment>
<dbReference type="GO" id="GO:0016747">
    <property type="term" value="F:acyltransferase activity, transferring groups other than amino-acyl groups"/>
    <property type="evidence" value="ECO:0007669"/>
    <property type="project" value="InterPro"/>
</dbReference>
<evidence type="ECO:0000313" key="4">
    <source>
        <dbReference type="Proteomes" id="UP000016203"/>
    </source>
</evidence>
<dbReference type="Proteomes" id="UP000016203">
    <property type="component" value="Unassembled WGS sequence"/>
</dbReference>
<dbReference type="EMBL" id="AQFL01000012">
    <property type="protein sequence ID" value="EOR07740.1"/>
    <property type="molecule type" value="Genomic_DNA"/>
</dbReference>
<reference evidence="3 5" key="2">
    <citation type="submission" date="2023-07" db="EMBL/GenBank/DDBJ databases">
        <title>A novel proteolytic Acinetobacter species.</title>
        <authorList>
            <person name="Nemec A."/>
            <person name="Radolfova-Krizova L."/>
        </authorList>
    </citation>
    <scope>NUCLEOTIDE SEQUENCE [LARGE SCALE GENOMIC DNA]</scope>
    <source>
        <strain evidence="3 5">NIPH 1865</strain>
    </source>
</reference>
<keyword evidence="5" id="KW-1185">Reference proteome</keyword>
<dbReference type="Proteomes" id="UP001168902">
    <property type="component" value="Unassembled WGS sequence"/>
</dbReference>